<dbReference type="OMA" id="ESEENCQ"/>
<dbReference type="RefSeq" id="XP_005713421.1">
    <property type="nucleotide sequence ID" value="XM_005713364.1"/>
</dbReference>
<dbReference type="EMBL" id="HG001651">
    <property type="protein sequence ID" value="CDF33618.1"/>
    <property type="molecule type" value="Genomic_DNA"/>
</dbReference>
<dbReference type="AlphaFoldDB" id="R7Q722"/>
<reference evidence="4" key="1">
    <citation type="journal article" date="2013" name="Proc. Natl. Acad. Sci. U.S.A.">
        <title>Genome structure and metabolic features in the red seaweed Chondrus crispus shed light on evolution of the Archaeplastida.</title>
        <authorList>
            <person name="Collen J."/>
            <person name="Porcel B."/>
            <person name="Carre W."/>
            <person name="Ball S.G."/>
            <person name="Chaparro C."/>
            <person name="Tonon T."/>
            <person name="Barbeyron T."/>
            <person name="Michel G."/>
            <person name="Noel B."/>
            <person name="Valentin K."/>
            <person name="Elias M."/>
            <person name="Artiguenave F."/>
            <person name="Arun A."/>
            <person name="Aury J.M."/>
            <person name="Barbosa-Neto J.F."/>
            <person name="Bothwell J.H."/>
            <person name="Bouget F.Y."/>
            <person name="Brillet L."/>
            <person name="Cabello-Hurtado F."/>
            <person name="Capella-Gutierrez S."/>
            <person name="Charrier B."/>
            <person name="Cladiere L."/>
            <person name="Cock J.M."/>
            <person name="Coelho S.M."/>
            <person name="Colleoni C."/>
            <person name="Czjzek M."/>
            <person name="Da Silva C."/>
            <person name="Delage L."/>
            <person name="Denoeud F."/>
            <person name="Deschamps P."/>
            <person name="Dittami S.M."/>
            <person name="Gabaldon T."/>
            <person name="Gachon C.M."/>
            <person name="Groisillier A."/>
            <person name="Herve C."/>
            <person name="Jabbari K."/>
            <person name="Katinka M."/>
            <person name="Kloareg B."/>
            <person name="Kowalczyk N."/>
            <person name="Labadie K."/>
            <person name="Leblanc C."/>
            <person name="Lopez P.J."/>
            <person name="McLachlan D.H."/>
            <person name="Meslet-Cladiere L."/>
            <person name="Moustafa A."/>
            <person name="Nehr Z."/>
            <person name="Nyvall Collen P."/>
            <person name="Panaud O."/>
            <person name="Partensky F."/>
            <person name="Poulain J."/>
            <person name="Rensing S.A."/>
            <person name="Rousvoal S."/>
            <person name="Samson G."/>
            <person name="Symeonidi A."/>
            <person name="Weissenbach J."/>
            <person name="Zambounis A."/>
            <person name="Wincker P."/>
            <person name="Boyen C."/>
        </authorList>
    </citation>
    <scope>NUCLEOTIDE SEQUENCE [LARGE SCALE GENOMIC DNA]</scope>
    <source>
        <strain evidence="4">cv. Stackhouse</strain>
    </source>
</reference>
<keyword evidence="4" id="KW-1185">Reference proteome</keyword>
<feature type="region of interest" description="Disordered" evidence="2">
    <location>
        <begin position="195"/>
        <end position="221"/>
    </location>
</feature>
<keyword evidence="1" id="KW-0175">Coiled coil</keyword>
<evidence type="ECO:0000256" key="1">
    <source>
        <dbReference type="SAM" id="Coils"/>
    </source>
</evidence>
<accession>R7Q722</accession>
<sequence>MRSFSSSGLAPVSEFVAASDLALQGRQRNRRPVRGRVRGQGTKSRIQSARNFNDESEEGRTNRADEALVREGARRSRDLQAENTDLKLERDAFRKDNLDMNNQMKSLLSELEGLRASRREHQTLGNVSSRLQRSETHEPIRGSGDVQQDRNFDGRTGAISESQSEELQMLQSKTADLLEEYEEIVAEKAGLSKSLKEAEEGRRTLQSGLHSSKNKQDQLETERDQLRKQVRELRALVTELRVFRDSGNVDLLKSEERNSYLQRDRERLKEELRESNSKLSEEKLELSNTQRLVSSIKCQLTEAQRKYDEFDSTERRLKGELGCQLGKLEELQVLLDQTKIEKQKTQEENINLSTELASLRTEYERSQNGYQSTLRDLEKSRFGFHQGQKEVVHLKGEMVKGKRDLSRVQRERDSLRSIVKKRESALLALRPVLTQVTNKIDALLSVGQDVDYSPVDAARDIAESRCGTQAQEEQEEVAEIQPFSRQGPISRRGKEHRSCAAAQLLCSYDGGDVNEIPAKSHPENHELSRIPGTSEQGRQA</sequence>
<evidence type="ECO:0000256" key="2">
    <source>
        <dbReference type="SAM" id="MobiDB-lite"/>
    </source>
</evidence>
<dbReference type="GeneID" id="17321134"/>
<evidence type="ECO:0000313" key="4">
    <source>
        <dbReference type="Proteomes" id="UP000012073"/>
    </source>
</evidence>
<feature type="compositionally biased region" description="Polar residues" evidence="2">
    <location>
        <begin position="42"/>
        <end position="51"/>
    </location>
</feature>
<organism evidence="3 4">
    <name type="scientific">Chondrus crispus</name>
    <name type="common">Carrageen Irish moss</name>
    <name type="synonym">Polymorpha crispa</name>
    <dbReference type="NCBI Taxonomy" id="2769"/>
    <lineage>
        <taxon>Eukaryota</taxon>
        <taxon>Rhodophyta</taxon>
        <taxon>Florideophyceae</taxon>
        <taxon>Rhodymeniophycidae</taxon>
        <taxon>Gigartinales</taxon>
        <taxon>Gigartinaceae</taxon>
        <taxon>Chondrus</taxon>
    </lineage>
</organism>
<evidence type="ECO:0000313" key="3">
    <source>
        <dbReference type="EMBL" id="CDF33618.1"/>
    </source>
</evidence>
<dbReference type="Proteomes" id="UP000012073">
    <property type="component" value="Unassembled WGS sequence"/>
</dbReference>
<feature type="compositionally biased region" description="Basic and acidic residues" evidence="2">
    <location>
        <begin position="58"/>
        <end position="82"/>
    </location>
</feature>
<dbReference type="Gramene" id="CDF33618">
    <property type="protein sequence ID" value="CDF33618"/>
    <property type="gene ID" value="CHC_T00002154001"/>
</dbReference>
<feature type="compositionally biased region" description="Polar residues" evidence="2">
    <location>
        <begin position="531"/>
        <end position="540"/>
    </location>
</feature>
<name>R7Q722_CHOCR</name>
<feature type="compositionally biased region" description="Basic and acidic residues" evidence="2">
    <location>
        <begin position="518"/>
        <end position="528"/>
    </location>
</feature>
<feature type="region of interest" description="Disordered" evidence="2">
    <location>
        <begin position="511"/>
        <end position="540"/>
    </location>
</feature>
<feature type="region of interest" description="Disordered" evidence="2">
    <location>
        <begin position="120"/>
        <end position="165"/>
    </location>
</feature>
<feature type="coiled-coil region" evidence="1">
    <location>
        <begin position="328"/>
        <end position="362"/>
    </location>
</feature>
<protein>
    <submittedName>
        <fullName evidence="3">Uncharacterized protein</fullName>
    </submittedName>
</protein>
<feature type="region of interest" description="Disordered" evidence="2">
    <location>
        <begin position="18"/>
        <end position="82"/>
    </location>
</feature>
<proteinExistence type="predicted"/>
<gene>
    <name evidence="3" type="ORF">CHC_T00002154001</name>
</gene>
<dbReference type="KEGG" id="ccp:CHC_T00002154001"/>
<feature type="compositionally biased region" description="Basic residues" evidence="2">
    <location>
        <begin position="27"/>
        <end position="37"/>
    </location>
</feature>